<dbReference type="EMBL" id="JANAWD010000030">
    <property type="protein sequence ID" value="KAJ3490289.1"/>
    <property type="molecule type" value="Genomic_DNA"/>
</dbReference>
<dbReference type="InterPro" id="IPR055264">
    <property type="entry name" value="BOD1/SHG1_dom"/>
</dbReference>
<evidence type="ECO:0000313" key="4">
    <source>
        <dbReference type="Proteomes" id="UP001212997"/>
    </source>
</evidence>
<gene>
    <name evidence="3" type="ORF">NLI96_g1533</name>
</gene>
<organism evidence="3 4">
    <name type="scientific">Meripilus lineatus</name>
    <dbReference type="NCBI Taxonomy" id="2056292"/>
    <lineage>
        <taxon>Eukaryota</taxon>
        <taxon>Fungi</taxon>
        <taxon>Dikarya</taxon>
        <taxon>Basidiomycota</taxon>
        <taxon>Agaricomycotina</taxon>
        <taxon>Agaricomycetes</taxon>
        <taxon>Polyporales</taxon>
        <taxon>Meripilaceae</taxon>
        <taxon>Meripilus</taxon>
    </lineage>
</organism>
<keyword evidence="4" id="KW-1185">Reference proteome</keyword>
<feature type="region of interest" description="Disordered" evidence="1">
    <location>
        <begin position="171"/>
        <end position="236"/>
    </location>
</feature>
<feature type="domain" description="BOD1/SHG1" evidence="2">
    <location>
        <begin position="8"/>
        <end position="104"/>
    </location>
</feature>
<proteinExistence type="predicted"/>
<dbReference type="AlphaFoldDB" id="A0AAD5VAD5"/>
<dbReference type="Proteomes" id="UP001212997">
    <property type="component" value="Unassembled WGS sequence"/>
</dbReference>
<name>A0AAD5VAD5_9APHY</name>
<evidence type="ECO:0000259" key="2">
    <source>
        <dbReference type="Pfam" id="PF05205"/>
    </source>
</evidence>
<feature type="compositionally biased region" description="Low complexity" evidence="1">
    <location>
        <begin position="172"/>
        <end position="187"/>
    </location>
</feature>
<reference evidence="3" key="1">
    <citation type="submission" date="2022-07" db="EMBL/GenBank/DDBJ databases">
        <title>Genome Sequence of Physisporinus lineatus.</title>
        <authorList>
            <person name="Buettner E."/>
        </authorList>
    </citation>
    <scope>NUCLEOTIDE SEQUENCE</scope>
    <source>
        <strain evidence="3">VT162</strain>
    </source>
</reference>
<feature type="region of interest" description="Disordered" evidence="1">
    <location>
        <begin position="109"/>
        <end position="142"/>
    </location>
</feature>
<dbReference type="Pfam" id="PF05205">
    <property type="entry name" value="COMPASS-Shg1"/>
    <property type="match status" value="1"/>
</dbReference>
<accession>A0AAD5VAD5</accession>
<feature type="compositionally biased region" description="Basic and acidic residues" evidence="1">
    <location>
        <begin position="226"/>
        <end position="236"/>
    </location>
</feature>
<sequence length="236" mass="26223">MPIQDPTQLVEEFKKSGEFDKLRQDLLAQFRAGDNVPAFMTRVEEIAKQKLSSDHKLQYLPETGIAREIMQELDRYPIVERAVGEMKAFSDPVFEASIRQQVATILKNDRHPPSHRAHLDQHGRSMPRSDRHPVSFATMNGDRFHIPAGPSYSGYGPGPSRNLSIQVTAPIPSSSSQQPVQPSTSTSNEEERPRSVHFTNTPSSKPSEAQDDPGSPGSAMQESPLTEEHPSDAKFP</sequence>
<feature type="compositionally biased region" description="Basic and acidic residues" evidence="1">
    <location>
        <begin position="109"/>
        <end position="133"/>
    </location>
</feature>
<evidence type="ECO:0000313" key="3">
    <source>
        <dbReference type="EMBL" id="KAJ3490289.1"/>
    </source>
</evidence>
<evidence type="ECO:0000256" key="1">
    <source>
        <dbReference type="SAM" id="MobiDB-lite"/>
    </source>
</evidence>
<feature type="compositionally biased region" description="Polar residues" evidence="1">
    <location>
        <begin position="197"/>
        <end position="207"/>
    </location>
</feature>
<comment type="caution">
    <text evidence="3">The sequence shown here is derived from an EMBL/GenBank/DDBJ whole genome shotgun (WGS) entry which is preliminary data.</text>
</comment>
<protein>
    <recommendedName>
        <fullName evidence="2">BOD1/SHG1 domain-containing protein</fullName>
    </recommendedName>
</protein>